<feature type="compositionally biased region" description="Pro residues" evidence="1">
    <location>
        <begin position="44"/>
        <end position="60"/>
    </location>
</feature>
<dbReference type="GeneID" id="30193959"/>
<evidence type="ECO:0000256" key="1">
    <source>
        <dbReference type="SAM" id="MobiDB-lite"/>
    </source>
</evidence>
<comment type="caution">
    <text evidence="2">The sequence shown here is derived from an EMBL/GenBank/DDBJ whole genome shotgun (WGS) entry which is preliminary data.</text>
</comment>
<dbReference type="AlphaFoldDB" id="A0A1E3J3B3"/>
<evidence type="ECO:0000313" key="2">
    <source>
        <dbReference type="EMBL" id="ODN95350.1"/>
    </source>
</evidence>
<accession>A0A1E3J3B3</accession>
<evidence type="ECO:0000313" key="3">
    <source>
        <dbReference type="Proteomes" id="UP000094819"/>
    </source>
</evidence>
<proteinExistence type="predicted"/>
<keyword evidence="3" id="KW-1185">Reference proteome</keyword>
<dbReference type="RefSeq" id="XP_019031330.1">
    <property type="nucleotide sequence ID" value="XM_019176855.1"/>
</dbReference>
<dbReference type="EMBL" id="AWGH01000013">
    <property type="protein sequence ID" value="ODN95350.1"/>
    <property type="molecule type" value="Genomic_DNA"/>
</dbReference>
<organism evidence="2 3">
    <name type="scientific">Cryptococcus wingfieldii CBS 7118</name>
    <dbReference type="NCBI Taxonomy" id="1295528"/>
    <lineage>
        <taxon>Eukaryota</taxon>
        <taxon>Fungi</taxon>
        <taxon>Dikarya</taxon>
        <taxon>Basidiomycota</taxon>
        <taxon>Agaricomycotina</taxon>
        <taxon>Tremellomycetes</taxon>
        <taxon>Tremellales</taxon>
        <taxon>Cryptococcaceae</taxon>
        <taxon>Cryptococcus</taxon>
    </lineage>
</organism>
<name>A0A1E3J3B3_9TREE</name>
<dbReference type="Proteomes" id="UP000094819">
    <property type="component" value="Unassembled WGS sequence"/>
</dbReference>
<feature type="region of interest" description="Disordered" evidence="1">
    <location>
        <begin position="1"/>
        <end position="65"/>
    </location>
</feature>
<protein>
    <submittedName>
        <fullName evidence="2">Uncharacterized protein</fullName>
    </submittedName>
</protein>
<gene>
    <name evidence="2" type="ORF">L198_04746</name>
</gene>
<reference evidence="2 3" key="1">
    <citation type="submission" date="2016-06" db="EMBL/GenBank/DDBJ databases">
        <title>Evolution of pathogenesis and genome organization in the Tremellales.</title>
        <authorList>
            <person name="Cuomo C."/>
            <person name="Litvintseva A."/>
            <person name="Heitman J."/>
            <person name="Chen Y."/>
            <person name="Sun S."/>
            <person name="Springer D."/>
            <person name="Dromer F."/>
            <person name="Young S."/>
            <person name="Zeng Q."/>
            <person name="Chapman S."/>
            <person name="Gujja S."/>
            <person name="Saif S."/>
            <person name="Birren B."/>
        </authorList>
    </citation>
    <scope>NUCLEOTIDE SEQUENCE [LARGE SCALE GENOMIC DNA]</scope>
    <source>
        <strain evidence="2 3">CBS 7118</strain>
    </source>
</reference>
<sequence>MDTEPEASAEPAPEGMEGEEGGDDERGFPTSTPPPPGAFVIPVQNPPSPSPPTPPLPDPDPYFNRDQCVPILPPRIPHLPPSHLATLKPKQMQASDFVDSGATARALAQLIPQALADTDTLGERASWNGGAARALVDIIARGVGQGLSGVGEAEGVHRTQHPASGPQPLLLPGAVACVLEDHMVAPIREPYRHASFFSPDRDTGRQVGKAERSGTGEKFDLQCQYQSPWNAFCVRGRRWIGYEGVEGIDLGSGYRKSLNSTIAAMGAISSALTI</sequence>